<reference evidence="7 8" key="1">
    <citation type="submission" date="2016-04" db="EMBL/GenBank/DDBJ databases">
        <authorList>
            <person name="Evans L.H."/>
            <person name="Alamgir A."/>
            <person name="Owens N."/>
            <person name="Weber N.D."/>
            <person name="Virtaneva K."/>
            <person name="Barbian K."/>
            <person name="Babar A."/>
            <person name="Rosenke K."/>
        </authorList>
    </citation>
    <scope>NUCLEOTIDE SEQUENCE [LARGE SCALE GENOMIC DNA]</scope>
    <source>
        <strain evidence="7 8">PMB02</strain>
    </source>
</reference>
<protein>
    <recommendedName>
        <fullName evidence="2">histidine kinase</fullName>
        <ecNumber evidence="2">2.7.13.3</ecNumber>
    </recommendedName>
</protein>
<dbReference type="InterPro" id="IPR052162">
    <property type="entry name" value="Sensor_kinase/Photoreceptor"/>
</dbReference>
<evidence type="ECO:0000256" key="4">
    <source>
        <dbReference type="ARBA" id="ARBA00022679"/>
    </source>
</evidence>
<feature type="domain" description="PAS fold-3" evidence="6">
    <location>
        <begin position="36"/>
        <end position="120"/>
    </location>
</feature>
<sequence length="257" mass="28647">MDAADLKSCSEGFLRTIEDQGIAGGWRWSIASGEQVWSPGFFRLLGLDPRSTVPDYGLLLAMLHPDDRAQLASAGEIRQGVVSPSALVRLIRPDGGMRILSLLSELGVSPEGRPLSARGVALDVTDRERLRQIHAAEQRRRQALYLTSYATTYSVGTDRIHDFPLEMAQVHGFSLQEITLNPFVMVVPHQREAFRERALRVHEPQARFQGTSLERLANGEVWRFRIIGVPLWDEAGRYRGRAGMKYPIQESGAAVDA</sequence>
<keyword evidence="4" id="KW-0808">Transferase</keyword>
<dbReference type="Pfam" id="PF08447">
    <property type="entry name" value="PAS_3"/>
    <property type="match status" value="1"/>
</dbReference>
<feature type="non-terminal residue" evidence="7">
    <location>
        <position position="257"/>
    </location>
</feature>
<dbReference type="OrthoDB" id="3782725at2"/>
<name>A0A179RVU9_9HYPH</name>
<proteinExistence type="predicted"/>
<dbReference type="InterPro" id="IPR035965">
    <property type="entry name" value="PAS-like_dom_sf"/>
</dbReference>
<gene>
    <name evidence="7" type="ORF">A5481_31325</name>
</gene>
<dbReference type="EC" id="2.7.13.3" evidence="2"/>
<evidence type="ECO:0000256" key="1">
    <source>
        <dbReference type="ARBA" id="ARBA00000085"/>
    </source>
</evidence>
<comment type="caution">
    <text evidence="7">The sequence shown here is derived from an EMBL/GenBank/DDBJ whole genome shotgun (WGS) entry which is preliminary data.</text>
</comment>
<accession>A0A179RVU9</accession>
<dbReference type="InterPro" id="IPR013655">
    <property type="entry name" value="PAS_fold_3"/>
</dbReference>
<evidence type="ECO:0000256" key="3">
    <source>
        <dbReference type="ARBA" id="ARBA00022553"/>
    </source>
</evidence>
<evidence type="ECO:0000259" key="6">
    <source>
        <dbReference type="Pfam" id="PF08447"/>
    </source>
</evidence>
<dbReference type="PANTHER" id="PTHR43304:SF1">
    <property type="entry name" value="PAC DOMAIN-CONTAINING PROTEIN"/>
    <property type="match status" value="1"/>
</dbReference>
<dbReference type="Gene3D" id="3.30.450.20">
    <property type="entry name" value="PAS domain"/>
    <property type="match status" value="1"/>
</dbReference>
<evidence type="ECO:0000256" key="5">
    <source>
        <dbReference type="ARBA" id="ARBA00022777"/>
    </source>
</evidence>
<evidence type="ECO:0000313" key="7">
    <source>
        <dbReference type="EMBL" id="OAS12881.1"/>
    </source>
</evidence>
<dbReference type="PANTHER" id="PTHR43304">
    <property type="entry name" value="PHYTOCHROME-LIKE PROTEIN CPH1"/>
    <property type="match status" value="1"/>
</dbReference>
<keyword evidence="5 7" id="KW-0418">Kinase</keyword>
<keyword evidence="3" id="KW-0597">Phosphoprotein</keyword>
<evidence type="ECO:0000313" key="8">
    <source>
        <dbReference type="Proteomes" id="UP000078316"/>
    </source>
</evidence>
<dbReference type="RefSeq" id="WP_064504504.1">
    <property type="nucleotide sequence ID" value="NZ_LWHQ01000105.1"/>
</dbReference>
<dbReference type="STRING" id="427683.A5481_31325"/>
<dbReference type="Proteomes" id="UP000078316">
    <property type="component" value="Unassembled WGS sequence"/>
</dbReference>
<dbReference type="SUPFAM" id="SSF55785">
    <property type="entry name" value="PYP-like sensor domain (PAS domain)"/>
    <property type="match status" value="2"/>
</dbReference>
<comment type="catalytic activity">
    <reaction evidence="1">
        <text>ATP + protein L-histidine = ADP + protein N-phospho-L-histidine.</text>
        <dbReference type="EC" id="2.7.13.3"/>
    </reaction>
</comment>
<dbReference type="GO" id="GO:0004673">
    <property type="term" value="F:protein histidine kinase activity"/>
    <property type="evidence" value="ECO:0007669"/>
    <property type="project" value="UniProtKB-EC"/>
</dbReference>
<evidence type="ECO:0000256" key="2">
    <source>
        <dbReference type="ARBA" id="ARBA00012438"/>
    </source>
</evidence>
<dbReference type="Gene3D" id="2.10.70.100">
    <property type="match status" value="1"/>
</dbReference>
<organism evidence="7 8">
    <name type="scientific">Methylobacterium platani</name>
    <dbReference type="NCBI Taxonomy" id="427683"/>
    <lineage>
        <taxon>Bacteria</taxon>
        <taxon>Pseudomonadati</taxon>
        <taxon>Pseudomonadota</taxon>
        <taxon>Alphaproteobacteria</taxon>
        <taxon>Hyphomicrobiales</taxon>
        <taxon>Methylobacteriaceae</taxon>
        <taxon>Methylobacterium</taxon>
    </lineage>
</organism>
<dbReference type="AlphaFoldDB" id="A0A179RVU9"/>
<dbReference type="EMBL" id="LWHQ01000105">
    <property type="protein sequence ID" value="OAS12881.1"/>
    <property type="molecule type" value="Genomic_DNA"/>
</dbReference>